<reference evidence="1" key="1">
    <citation type="submission" date="2023-04" db="EMBL/GenBank/DDBJ databases">
        <title>Draft Genome sequencing of Naganishia species isolated from polar environments using Oxford Nanopore Technology.</title>
        <authorList>
            <person name="Leo P."/>
            <person name="Venkateswaran K."/>
        </authorList>
    </citation>
    <scope>NUCLEOTIDE SEQUENCE</scope>
    <source>
        <strain evidence="1">MNA-CCFEE 5423</strain>
    </source>
</reference>
<evidence type="ECO:0000313" key="2">
    <source>
        <dbReference type="Proteomes" id="UP001227268"/>
    </source>
</evidence>
<evidence type="ECO:0000313" key="1">
    <source>
        <dbReference type="EMBL" id="KAJ9100555.1"/>
    </source>
</evidence>
<comment type="caution">
    <text evidence="1">The sequence shown here is derived from an EMBL/GenBank/DDBJ whole genome shotgun (WGS) entry which is preliminary data.</text>
</comment>
<dbReference type="Proteomes" id="UP001227268">
    <property type="component" value="Unassembled WGS sequence"/>
</dbReference>
<name>A0ACC2VMB0_9TREE</name>
<dbReference type="EMBL" id="JASBWT010000011">
    <property type="protein sequence ID" value="KAJ9100555.1"/>
    <property type="molecule type" value="Genomic_DNA"/>
</dbReference>
<sequence>MGIPKSHRVDLSFVRNDNDPQPAPAPASAQLVGLGLAIPTSDRSGTPLPPQPPPPTVSSSPRSSSPVNKGFRVLSRPASHHPSPVLQQRALGRTPSEEISPLTTEEQLSSSRATSRNNSGTSTPQRFVGVGAGGSVSNLTSLFGSGTESASSDPPTVATAVGVRARERQHGTSLDPPASSASSFTLQTRTTTTTGAETDIDTDDTATAVLPTLNKRHSFRGLLKGSLIGHGHLAHAHTHQPISVPPLSTQTVTRNPSSPLQTQTHGFAPFPHPHYPSQPPSASGTETQTENSIEHLHTTGVPVRRSLDYPLASSSNTRGGITRGETLPRPGLLGRVSRAQSELRYPTTGNISSSSSTASAATSTGTSGAARGRPRYGTVAGVNVVEERAMLDDRFKSPIARGSLSLDEQVRETADLQFARDETGRKMINQYVILREIGRGQHGQVRLGQDVSDLPPMTAHSRVPSVSTAGGYVTPVGQGQSDVERRHHSRSQSASGIPIDSPPSNTTSPAISAATSAAEVGVPGGGSYWAIKIVDRQPKRKLPGVRKMGMSGGGGGNVGSQSRGEGQAGPGPASLANAKLKREIAILKKCRHPNVVRLREVIDSPASKKIFMVLEYCQGGEIKWRSEDGRPLLTVDQARCIFRDVISGLEYLHRQGIIHRDIKPANLLYTSDGTVKISDFGVSHYSHVLRAKNQDGEDEDEEEYMDDHDLAKTAGSPAFFAPELCYNGDTLSLGGATPSKEVSGFTFNVHPPSTMGSIASRLSATSVASTSNHGTIRPTSPAGSLKKRPPITKAIDIWALGVTLYCFLFARVPFDSPSEFQLFQVIPNEDFEIPETMGADRMPTGGRKGYLKGPHGQVAQEACDVIDLLDKLLEKDPLKRIALEDVKKHSFVLYGLSDPAGFLAKPEEGSYVNVTEDDVAAAVTNSSSFKSRLKKGMKSFGHKMMDSMLGSAKNGRSRSQSIIQQLEDKPEVGGSLSSSSQPSPASGGLSRMPSAHVTSTRMVSGSSDQSQYASSGTNSPRPGQTRRLSLFGTSLGNSKSGGRAVSPLPSSDRREGSNGGATSPWQRPVLLPEGDILGRSVSDRSTTSSLGHHRRSVPARRQSTHLVPPTTTYGERTESEGRLNNSASIEAFAPHALDQMLYRSLVDANGEKVLKRGARRRESNDMEVQGRQRALSNASSANSSGLGSRIGRIFGRSNAHKGTSIATSSVMSTSHRSTDELRGHFLPAGDMSEVESLPEHHMSDDFSESRLHHRLSGPPAVRSQRSRDTFASTEATPSIPPGSSVRSNDFRRAQLPPLDLSTFDPRAAIGISPQAYSTDAHESGVVAPALSAEKGASVPSPLHKPRPVMIPDDSSSFFSPTGEPEPHLSEEADWDGRLSDDDDDDYGQDYTLRHGFDRQLHNVEDLNTGVWKLDANGWKGSSSSSGPSLVDKQGLGLDLTDPDSAHESRRDLTPLHQRLDSRLGMSIDLSPGRDSPDTITASNGWRHRVVGETPQTQLHVPIPSKQTPKTPELSESQNSPADPASPVYPTYPDFRRSSFSQPRGSPHRTRSPFVHLNPSAAGGRRSSTDRLGTSPMRLKGVADQLERGVQGDPTMHEEDSTEDDDEGLAFDLSKRGRRASKPLTPVDKKSQLPQV</sequence>
<proteinExistence type="predicted"/>
<protein>
    <submittedName>
        <fullName evidence="1">Uncharacterized protein</fullName>
    </submittedName>
</protein>
<keyword evidence="2" id="KW-1185">Reference proteome</keyword>
<organism evidence="1 2">
    <name type="scientific">Naganishia friedmannii</name>
    <dbReference type="NCBI Taxonomy" id="89922"/>
    <lineage>
        <taxon>Eukaryota</taxon>
        <taxon>Fungi</taxon>
        <taxon>Dikarya</taxon>
        <taxon>Basidiomycota</taxon>
        <taxon>Agaricomycotina</taxon>
        <taxon>Tremellomycetes</taxon>
        <taxon>Filobasidiales</taxon>
        <taxon>Filobasidiaceae</taxon>
        <taxon>Naganishia</taxon>
    </lineage>
</organism>
<accession>A0ACC2VMB0</accession>
<gene>
    <name evidence="1" type="ORF">QFC21_003598</name>
</gene>